<feature type="transmembrane region" description="Helical" evidence="13">
    <location>
        <begin position="621"/>
        <end position="639"/>
    </location>
</feature>
<feature type="transmembrane region" description="Helical" evidence="13">
    <location>
        <begin position="760"/>
        <end position="781"/>
    </location>
</feature>
<feature type="transmembrane region" description="Helical" evidence="13">
    <location>
        <begin position="651"/>
        <end position="671"/>
    </location>
</feature>
<keyword evidence="10" id="KW-0325">Glycoprotein</keyword>
<dbReference type="InterPro" id="IPR005821">
    <property type="entry name" value="Ion_trans_dom"/>
</dbReference>
<dbReference type="PANTHER" id="PTHR47143:SF1">
    <property type="entry name" value="ION_TRANS DOMAIN-CONTAINING PROTEIN"/>
    <property type="match status" value="1"/>
</dbReference>
<sequence length="979" mass="108901">MLLDSDSTQLYREGSVRWRGAMSEVAEDSDDGDAAYISSDESAHGVDLDERLRVKPSKDIWETEDILYVLRHLPQSEELLAALEGGHLEDVIDIVTQTNKKVGMRTAVLWASWLGKSSLLARLLKLGADPNSADGAGSCLVANEECVKLLLDHGADPNKWDSLTERKATPLHCAASAKCLKCVKILISHGADVNAGLNERSPLHYAVLSDAPDVVGALLEAGACPDTPQVFTETPLHVAASLGSDSCMRLLLDAGADVRAALGPGRTTALHLAAVDGHAECARLLLDHGAHIDCPNSRGQTSLHLATLAQSIEVVELLVGRKADVRARDIDGRTPLHGSIVRGARACDVARLLLSVGADPNAPDNFGYTPLHIAALNEFSACVLLLLESSICVSVTQQPLMLNERAGAYCGEVGSADPTGDVKVYLYRRLGDISPPAGKSNDDVISDYGGDVTLRTNGGVSALSFIVRRVPDVVPRYLRKFDDTVHVSEHELGDVDCEFTIDFRPLVPCLARGEAELLLSFIEVGHKDVLKHPVAETFLFLKWRRIRKFFVLSFVYHALFITLYSLYILQIFLCEDVTCAVPSYLRPVQYLILLLNICFMCKELFQACLDYSAYIRQWENWLQILIIIGVFLCTVPTWYMEDGLARSTSNWQHDVAAITIFFCWLELMMIIGRFPTFGLYVQMFTTVTVNFATFLLAYSCLLIAFGLAFSVLFSNYPAFHLPAGLVKTVMMMSGELEYEDIFYNNGTDSQIHYPLTAHGMFLIFVLLVTVILTNLLVGLAVSDIQALQESAGLDRLVRQTQLVAHLESMLFSSLLTCAPKQLLAVLRWGALLTTSHMRTLNIRPNDPRENRIPKELISSIYRMVVSRINTKKSIRRNNNYECRIRKGKEDEDVERQVVKRKSNLFDQFSLENQQVERRKRTTSTTENRNRPMSMTVNAIQEICMVDVKTQLAELTKKINKLVETTECRLDAIENKLDNR</sequence>
<feature type="repeat" description="ANK" evidence="12">
    <location>
        <begin position="265"/>
        <end position="297"/>
    </location>
</feature>
<keyword evidence="11" id="KW-0407">Ion channel</keyword>
<dbReference type="PROSITE" id="PS50297">
    <property type="entry name" value="ANK_REP_REGION"/>
    <property type="match status" value="6"/>
</dbReference>
<keyword evidence="8" id="KW-0406">Ion transport</keyword>
<name>A0ABN8I3S7_9NEOP</name>
<evidence type="ECO:0000256" key="3">
    <source>
        <dbReference type="ARBA" id="ARBA00022606"/>
    </source>
</evidence>
<feature type="repeat" description="ANK" evidence="12">
    <location>
        <begin position="198"/>
        <end position="230"/>
    </location>
</feature>
<dbReference type="EMBL" id="OW152828">
    <property type="protein sequence ID" value="CAH2045499.1"/>
    <property type="molecule type" value="Genomic_DNA"/>
</dbReference>
<protein>
    <recommendedName>
        <fullName evidence="14">Ion transport domain-containing protein</fullName>
    </recommendedName>
</protein>
<evidence type="ECO:0000256" key="8">
    <source>
        <dbReference type="ARBA" id="ARBA00023065"/>
    </source>
</evidence>
<evidence type="ECO:0000259" key="14">
    <source>
        <dbReference type="Pfam" id="PF00520"/>
    </source>
</evidence>
<evidence type="ECO:0000256" key="2">
    <source>
        <dbReference type="ARBA" id="ARBA00022448"/>
    </source>
</evidence>
<feature type="domain" description="Ion transport" evidence="14">
    <location>
        <begin position="559"/>
        <end position="790"/>
    </location>
</feature>
<evidence type="ECO:0000256" key="6">
    <source>
        <dbReference type="ARBA" id="ARBA00022989"/>
    </source>
</evidence>
<dbReference type="Gene3D" id="1.25.40.20">
    <property type="entry name" value="Ankyrin repeat-containing domain"/>
    <property type="match status" value="3"/>
</dbReference>
<feature type="non-terminal residue" evidence="15">
    <location>
        <position position="1"/>
    </location>
</feature>
<evidence type="ECO:0000256" key="9">
    <source>
        <dbReference type="ARBA" id="ARBA00023136"/>
    </source>
</evidence>
<keyword evidence="5" id="KW-0677">Repeat</keyword>
<dbReference type="Proteomes" id="UP000837857">
    <property type="component" value="Chromosome 16"/>
</dbReference>
<dbReference type="SUPFAM" id="SSF48403">
    <property type="entry name" value="Ankyrin repeat"/>
    <property type="match status" value="1"/>
</dbReference>
<keyword evidence="3" id="KW-0716">Sensory transduction</keyword>
<evidence type="ECO:0000256" key="1">
    <source>
        <dbReference type="ARBA" id="ARBA00004141"/>
    </source>
</evidence>
<organism evidence="15 16">
    <name type="scientific">Iphiclides podalirius</name>
    <name type="common">scarce swallowtail</name>
    <dbReference type="NCBI Taxonomy" id="110791"/>
    <lineage>
        <taxon>Eukaryota</taxon>
        <taxon>Metazoa</taxon>
        <taxon>Ecdysozoa</taxon>
        <taxon>Arthropoda</taxon>
        <taxon>Hexapoda</taxon>
        <taxon>Insecta</taxon>
        <taxon>Pterygota</taxon>
        <taxon>Neoptera</taxon>
        <taxon>Endopterygota</taxon>
        <taxon>Lepidoptera</taxon>
        <taxon>Glossata</taxon>
        <taxon>Ditrysia</taxon>
        <taxon>Papilionoidea</taxon>
        <taxon>Papilionidae</taxon>
        <taxon>Papilioninae</taxon>
        <taxon>Iphiclides</taxon>
    </lineage>
</organism>
<evidence type="ECO:0000313" key="16">
    <source>
        <dbReference type="Proteomes" id="UP000837857"/>
    </source>
</evidence>
<feature type="repeat" description="ANK" evidence="12">
    <location>
        <begin position="298"/>
        <end position="330"/>
    </location>
</feature>
<reference evidence="15" key="1">
    <citation type="submission" date="2022-03" db="EMBL/GenBank/DDBJ databases">
        <authorList>
            <person name="Martin H S."/>
        </authorList>
    </citation>
    <scope>NUCLEOTIDE SEQUENCE</scope>
</reference>
<keyword evidence="6 13" id="KW-1133">Transmembrane helix</keyword>
<dbReference type="Pfam" id="PF00520">
    <property type="entry name" value="Ion_trans"/>
    <property type="match status" value="1"/>
</dbReference>
<dbReference type="PROSITE" id="PS50088">
    <property type="entry name" value="ANK_REPEAT"/>
    <property type="match status" value="6"/>
</dbReference>
<dbReference type="PRINTS" id="PR01415">
    <property type="entry name" value="ANKYRIN"/>
</dbReference>
<dbReference type="Pfam" id="PF12796">
    <property type="entry name" value="Ank_2"/>
    <property type="match status" value="2"/>
</dbReference>
<evidence type="ECO:0000256" key="10">
    <source>
        <dbReference type="ARBA" id="ARBA00023180"/>
    </source>
</evidence>
<evidence type="ECO:0000256" key="4">
    <source>
        <dbReference type="ARBA" id="ARBA00022692"/>
    </source>
</evidence>
<feature type="repeat" description="ANK" evidence="12">
    <location>
        <begin position="231"/>
        <end position="263"/>
    </location>
</feature>
<dbReference type="Pfam" id="PF13637">
    <property type="entry name" value="Ank_4"/>
    <property type="match status" value="1"/>
</dbReference>
<dbReference type="InterPro" id="IPR002110">
    <property type="entry name" value="Ankyrin_rpt"/>
</dbReference>
<evidence type="ECO:0000313" key="15">
    <source>
        <dbReference type="EMBL" id="CAH2045499.1"/>
    </source>
</evidence>
<accession>A0ABN8I3S7</accession>
<comment type="subcellular location">
    <subcellularLocation>
        <location evidence="1">Membrane</location>
        <topology evidence="1">Multi-pass membrane protein</topology>
    </subcellularLocation>
</comment>
<keyword evidence="9 13" id="KW-0472">Membrane</keyword>
<proteinExistence type="predicted"/>
<evidence type="ECO:0000256" key="11">
    <source>
        <dbReference type="ARBA" id="ARBA00023303"/>
    </source>
</evidence>
<keyword evidence="2" id="KW-0813">Transport</keyword>
<feature type="repeat" description="ANK" evidence="12">
    <location>
        <begin position="166"/>
        <end position="198"/>
    </location>
</feature>
<evidence type="ECO:0000256" key="12">
    <source>
        <dbReference type="PROSITE-ProRule" id="PRU00023"/>
    </source>
</evidence>
<keyword evidence="16" id="KW-1185">Reference proteome</keyword>
<feature type="transmembrane region" description="Helical" evidence="13">
    <location>
        <begin position="691"/>
        <end position="713"/>
    </location>
</feature>
<gene>
    <name evidence="15" type="ORF">IPOD504_LOCUS5101</name>
</gene>
<evidence type="ECO:0000256" key="13">
    <source>
        <dbReference type="SAM" id="Phobius"/>
    </source>
</evidence>
<keyword evidence="7 12" id="KW-0040">ANK repeat</keyword>
<feature type="repeat" description="ANK" evidence="12">
    <location>
        <begin position="331"/>
        <end position="365"/>
    </location>
</feature>
<keyword evidence="4 13" id="KW-0812">Transmembrane</keyword>
<evidence type="ECO:0000256" key="5">
    <source>
        <dbReference type="ARBA" id="ARBA00022737"/>
    </source>
</evidence>
<feature type="transmembrane region" description="Helical" evidence="13">
    <location>
        <begin position="549"/>
        <end position="568"/>
    </location>
</feature>
<dbReference type="SMART" id="SM00248">
    <property type="entry name" value="ANK"/>
    <property type="match status" value="9"/>
</dbReference>
<dbReference type="InterPro" id="IPR052076">
    <property type="entry name" value="TRP_cation_channel"/>
</dbReference>
<evidence type="ECO:0000256" key="7">
    <source>
        <dbReference type="ARBA" id="ARBA00023043"/>
    </source>
</evidence>
<dbReference type="PANTHER" id="PTHR47143">
    <property type="entry name" value="TRANSIENT RECEPTOR POTENTIAL CATION CHANNEL PROTEIN PAINLESS"/>
    <property type="match status" value="1"/>
</dbReference>
<dbReference type="InterPro" id="IPR036770">
    <property type="entry name" value="Ankyrin_rpt-contain_sf"/>
</dbReference>